<dbReference type="STRING" id="1676925.ENSPKIP00000025942"/>
<dbReference type="InterPro" id="IPR051877">
    <property type="entry name" value="Centriole_BasalBody_StrucProt"/>
</dbReference>
<dbReference type="PANTHER" id="PTHR20544:SF0">
    <property type="entry name" value="NUCLEOPROTEIN TPR_MLP1 DOMAIN-CONTAINING PROTEIN"/>
    <property type="match status" value="1"/>
</dbReference>
<dbReference type="GeneTree" id="ENSGT00940000165649"/>
<evidence type="ECO:0000313" key="8">
    <source>
        <dbReference type="Proteomes" id="UP000261540"/>
    </source>
</evidence>
<evidence type="ECO:0000256" key="4">
    <source>
        <dbReference type="ARBA" id="ARBA00038123"/>
    </source>
</evidence>
<keyword evidence="8" id="KW-1185">Reference proteome</keyword>
<feature type="coiled-coil region" evidence="5">
    <location>
        <begin position="353"/>
        <end position="466"/>
    </location>
</feature>
<name>A0A3B3S5E1_9TELE</name>
<organism evidence="7 8">
    <name type="scientific">Paramormyrops kingsleyae</name>
    <dbReference type="NCBI Taxonomy" id="1676925"/>
    <lineage>
        <taxon>Eukaryota</taxon>
        <taxon>Metazoa</taxon>
        <taxon>Chordata</taxon>
        <taxon>Craniata</taxon>
        <taxon>Vertebrata</taxon>
        <taxon>Euteleostomi</taxon>
        <taxon>Actinopterygii</taxon>
        <taxon>Neopterygii</taxon>
        <taxon>Teleostei</taxon>
        <taxon>Osteoglossocephala</taxon>
        <taxon>Osteoglossomorpha</taxon>
        <taxon>Osteoglossiformes</taxon>
        <taxon>Mormyridae</taxon>
        <taxon>Paramormyrops</taxon>
    </lineage>
</organism>
<feature type="coiled-coil region" evidence="5">
    <location>
        <begin position="991"/>
        <end position="1028"/>
    </location>
</feature>
<dbReference type="PANTHER" id="PTHR20544">
    <property type="entry name" value="CENTROSOMAL PROTEIN CEP135"/>
    <property type="match status" value="1"/>
</dbReference>
<feature type="coiled-coil region" evidence="5">
    <location>
        <begin position="73"/>
        <end position="146"/>
    </location>
</feature>
<keyword evidence="2" id="KW-0963">Cytoplasm</keyword>
<dbReference type="OrthoDB" id="10254663at2759"/>
<comment type="subcellular location">
    <subcellularLocation>
        <location evidence="1">Cytoplasm</location>
        <location evidence="1">Cytoskeleton</location>
        <location evidence="1">Microtubule organizing center</location>
        <location evidence="1">Centrosome</location>
        <location evidence="1">Centriole</location>
    </subcellularLocation>
</comment>
<evidence type="ECO:0000313" key="7">
    <source>
        <dbReference type="Ensembl" id="ENSPKIP00000025942.1"/>
    </source>
</evidence>
<evidence type="ECO:0000256" key="5">
    <source>
        <dbReference type="SAM" id="Coils"/>
    </source>
</evidence>
<dbReference type="GO" id="GO:0005814">
    <property type="term" value="C:centriole"/>
    <property type="evidence" value="ECO:0007669"/>
    <property type="project" value="UniProtKB-SubCell"/>
</dbReference>
<proteinExistence type="inferred from homology"/>
<feature type="coiled-coil region" evidence="5">
    <location>
        <begin position="910"/>
        <end position="958"/>
    </location>
</feature>
<dbReference type="SUPFAM" id="SSF57997">
    <property type="entry name" value="Tropomyosin"/>
    <property type="match status" value="1"/>
</dbReference>
<reference evidence="7" key="1">
    <citation type="submission" date="2025-08" db="UniProtKB">
        <authorList>
            <consortium name="Ensembl"/>
        </authorList>
    </citation>
    <scope>IDENTIFICATION</scope>
</reference>
<reference evidence="7" key="2">
    <citation type="submission" date="2025-09" db="UniProtKB">
        <authorList>
            <consortium name="Ensembl"/>
        </authorList>
    </citation>
    <scope>IDENTIFICATION</scope>
</reference>
<keyword evidence="5" id="KW-0175">Coiled coil</keyword>
<keyword evidence="3" id="KW-0206">Cytoskeleton</keyword>
<dbReference type="Ensembl" id="ENSPKIT00000006690.1">
    <property type="protein sequence ID" value="ENSPKIP00000025942.1"/>
    <property type="gene ID" value="ENSPKIG00000008609.1"/>
</dbReference>
<dbReference type="Gene3D" id="1.10.287.1490">
    <property type="match status" value="1"/>
</dbReference>
<dbReference type="RefSeq" id="XP_023650138.1">
    <property type="nucleotide sequence ID" value="XM_023794370.2"/>
</dbReference>
<feature type="region of interest" description="Disordered" evidence="6">
    <location>
        <begin position="1108"/>
        <end position="1173"/>
    </location>
</feature>
<evidence type="ECO:0000256" key="1">
    <source>
        <dbReference type="ARBA" id="ARBA00004114"/>
    </source>
</evidence>
<dbReference type="CDD" id="cd22292">
    <property type="entry name" value="cc_Cep135_MBD"/>
    <property type="match status" value="1"/>
</dbReference>
<evidence type="ECO:0000256" key="6">
    <source>
        <dbReference type="SAM" id="MobiDB-lite"/>
    </source>
</evidence>
<evidence type="ECO:0000256" key="3">
    <source>
        <dbReference type="ARBA" id="ARBA00023212"/>
    </source>
</evidence>
<dbReference type="AlphaFoldDB" id="A0A3B3S5E1"/>
<dbReference type="RefSeq" id="XP_023650136.1">
    <property type="nucleotide sequence ID" value="XM_023794368.2"/>
</dbReference>
<protein>
    <submittedName>
        <fullName evidence="7">Centrosomal protein 135</fullName>
    </submittedName>
</protein>
<dbReference type="RefSeq" id="XP_023650137.1">
    <property type="nucleotide sequence ID" value="XM_023794369.2"/>
</dbReference>
<dbReference type="RefSeq" id="XP_023650139.1">
    <property type="nucleotide sequence ID" value="XM_023794371.2"/>
</dbReference>
<comment type="similarity">
    <text evidence="4">Belongs to the CEP135/TSGA10 family.</text>
</comment>
<dbReference type="GeneID" id="111834744"/>
<dbReference type="Proteomes" id="UP000261540">
    <property type="component" value="Unplaced"/>
</dbReference>
<dbReference type="CTD" id="9662"/>
<feature type="compositionally biased region" description="Low complexity" evidence="6">
    <location>
        <begin position="1118"/>
        <end position="1137"/>
    </location>
</feature>
<feature type="coiled-coil region" evidence="5">
    <location>
        <begin position="197"/>
        <end position="327"/>
    </location>
</feature>
<accession>A0A3B3S5E1</accession>
<feature type="compositionally biased region" description="Gly residues" evidence="6">
    <location>
        <begin position="475"/>
        <end position="497"/>
    </location>
</feature>
<evidence type="ECO:0000256" key="2">
    <source>
        <dbReference type="ARBA" id="ARBA00022490"/>
    </source>
</evidence>
<sequence>MNTERKLANLRKRLDQLGYRQPLGSESLPLVEKLFSDLVHTTESLRNAKLSVGKTEKVTQHLDTVLEPYRVENARLVKENNELHLDLLKMKEEKDRVCRELKSQIRKLEHEATDLKFLNNQYVHKVQSMEKADKAKMERIRQLQEKNMHAVVQTPGGRKRTIPFRRQRMQIDDLIPPSGGRVLPVAQPEDPYVADLLLVADERIQELQRDVTRLKMELDRAQDGIKHLNLQVEERDQEVERLARALDGGRPHDVITLEAQNVSNEKLIAHLNLQIEYLQDANAALKQQLQGHKQTASSEVTNLNNQNQELCQELSHIDQLARQLQRDKDLVLATADQELLEAKKEILWQHRQIEDLKDVVSKLRKDFAESEDDREELRSRLAEMSEENEKMKTSMNFLEEQKRRLQEKVEKMTDAEKELVLELEQMRVQHGVCRKERSPSRLDAFVRSLEEDRDFYKQEAERHQWAGQRGVALSPGGGVAMSPGGGVARSPRRGGGARSPSKGGASTNEELQRAVQERDELQSVLVDVEKHMQDIQARVRMLTAERDLLISQNQQAQEELLRLHREVERPPVEKENMDTELQRMAIERERIQEQLKVMLSKKEEEERTMQNLKNTIQALEDERSALRSQVSMLREKQASLEAELKARAMSLVQVGEEAAQTRAEADALRLLQEQMEQTLSDSQQRLSLKKNDLLVAHHKIKTLEEKIGEQVQQNSSKRDQLTAVQRTVSALDREKDALQAEVDQKTESIVVLQEEIVNKEKTLAEIRITVTDMETSLEKLQVALSGREREIESLRRQLDAAQEELAVVVKEREVILRENRRLQDDLATMTRENQTVHTELEEAMHQKDDLKMRVHSYIAEVARVENMMALKEHENRDILERFRTAHSQAEDWEARLQQVEGLNSSIRLELLSTDTERRHLRERVAHLEREIQEHLNAQQAYEMQASSLVKSLSRLEEELQAAHAGKAAALADLASARELCVKLDSAKDATARKLASKSMELERLVAELEDVRSEADVLRKRVSDEHQNVKNLESLLSSERQKEFQTQLSSSEKEAEVRTLRDRLALADSKTAGYVKEVSQLRAKVSQMQTELDALKRQLTTERFERERAVQEMRRQGLSSSTLRSSSPLSSSLSPHRLSSDHSILRTSNSTEKVNKSPEKNGSLSIRDNKESI</sequence>
<dbReference type="KEGG" id="pki:111834744"/>
<feature type="region of interest" description="Disordered" evidence="6">
    <location>
        <begin position="466"/>
        <end position="512"/>
    </location>
</feature>
<feature type="coiled-coil region" evidence="5">
    <location>
        <begin position="721"/>
        <end position="860"/>
    </location>
</feature>